<gene>
    <name evidence="1" type="ORF">PAMC26577_19850</name>
</gene>
<dbReference type="EMBL" id="NBTZ01000084">
    <property type="protein sequence ID" value="OTP72787.1"/>
    <property type="molecule type" value="Genomic_DNA"/>
</dbReference>
<protein>
    <submittedName>
        <fullName evidence="1">Uncharacterized protein</fullName>
    </submittedName>
</protein>
<organism evidence="1 2">
    <name type="scientific">Caballeronia sordidicola</name>
    <name type="common">Burkholderia sordidicola</name>
    <dbReference type="NCBI Taxonomy" id="196367"/>
    <lineage>
        <taxon>Bacteria</taxon>
        <taxon>Pseudomonadati</taxon>
        <taxon>Pseudomonadota</taxon>
        <taxon>Betaproteobacteria</taxon>
        <taxon>Burkholderiales</taxon>
        <taxon>Burkholderiaceae</taxon>
        <taxon>Caballeronia</taxon>
    </lineage>
</organism>
<dbReference type="AlphaFoldDB" id="A0A242MN89"/>
<comment type="caution">
    <text evidence="1">The sequence shown here is derived from an EMBL/GenBank/DDBJ whole genome shotgun (WGS) entry which is preliminary data.</text>
</comment>
<proteinExistence type="predicted"/>
<reference evidence="1 2" key="1">
    <citation type="submission" date="2017-03" db="EMBL/GenBank/DDBJ databases">
        <title>Genome analysis of strain PAMC 26577.</title>
        <authorList>
            <person name="Oh H.-M."/>
            <person name="Yang J.-A."/>
        </authorList>
    </citation>
    <scope>NUCLEOTIDE SEQUENCE [LARGE SCALE GENOMIC DNA]</scope>
    <source>
        <strain evidence="1 2">PAMC 26577</strain>
    </source>
</reference>
<accession>A0A242MN89</accession>
<name>A0A242MN89_CABSO</name>
<evidence type="ECO:0000313" key="2">
    <source>
        <dbReference type="Proteomes" id="UP000195221"/>
    </source>
</evidence>
<evidence type="ECO:0000313" key="1">
    <source>
        <dbReference type="EMBL" id="OTP72787.1"/>
    </source>
</evidence>
<sequence>MRRLAQLFLSPLTDEFDDVGGRRAGQEAGNIFEMDPATSRYFIARASFGTL</sequence>
<dbReference type="Proteomes" id="UP000195221">
    <property type="component" value="Unassembled WGS sequence"/>
</dbReference>